<comment type="caution">
    <text evidence="2">The sequence shown here is derived from an EMBL/GenBank/DDBJ whole genome shotgun (WGS) entry which is preliminary data.</text>
</comment>
<evidence type="ECO:0000256" key="1">
    <source>
        <dbReference type="SAM" id="Phobius"/>
    </source>
</evidence>
<dbReference type="EMBL" id="BMCG01000001">
    <property type="protein sequence ID" value="GGB96494.1"/>
    <property type="molecule type" value="Genomic_DNA"/>
</dbReference>
<accession>A0A8J2UJM7</accession>
<reference evidence="2" key="1">
    <citation type="journal article" date="2014" name="Int. J. Syst. Evol. Microbiol.">
        <title>Complete genome sequence of Corynebacterium casei LMG S-19264T (=DSM 44701T), isolated from a smear-ripened cheese.</title>
        <authorList>
            <consortium name="US DOE Joint Genome Institute (JGI-PGF)"/>
            <person name="Walter F."/>
            <person name="Albersmeier A."/>
            <person name="Kalinowski J."/>
            <person name="Ruckert C."/>
        </authorList>
    </citation>
    <scope>NUCLEOTIDE SEQUENCE</scope>
    <source>
        <strain evidence="2">CCM 7086</strain>
    </source>
</reference>
<name>A0A8J2UJM7_9BURK</name>
<feature type="transmembrane region" description="Helical" evidence="1">
    <location>
        <begin position="65"/>
        <end position="83"/>
    </location>
</feature>
<protein>
    <recommendedName>
        <fullName evidence="4">GlsB/YeaQ/YmgE family stress response membrane protein</fullName>
    </recommendedName>
</protein>
<dbReference type="RefSeq" id="WP_188394329.1">
    <property type="nucleotide sequence ID" value="NZ_BMCG01000001.1"/>
</dbReference>
<keyword evidence="1" id="KW-0472">Membrane</keyword>
<sequence>MTLLFCIATGLIVSGLLAFLTASDGTALILDLTAGISGAVLGGWLLGPVFEAAPAAVRLFDEGDVFCAVGGALMLLAVTHLLQARDRAG</sequence>
<proteinExistence type="predicted"/>
<evidence type="ECO:0000313" key="2">
    <source>
        <dbReference type="EMBL" id="GGB96494.1"/>
    </source>
</evidence>
<keyword evidence="3" id="KW-1185">Reference proteome</keyword>
<reference evidence="2" key="2">
    <citation type="submission" date="2020-09" db="EMBL/GenBank/DDBJ databases">
        <authorList>
            <person name="Sun Q."/>
            <person name="Sedlacek I."/>
        </authorList>
    </citation>
    <scope>NUCLEOTIDE SEQUENCE</scope>
    <source>
        <strain evidence="2">CCM 7086</strain>
    </source>
</reference>
<evidence type="ECO:0008006" key="4">
    <source>
        <dbReference type="Google" id="ProtNLM"/>
    </source>
</evidence>
<gene>
    <name evidence="2" type="ORF">GCM10007205_02220</name>
</gene>
<dbReference type="Proteomes" id="UP000620266">
    <property type="component" value="Unassembled WGS sequence"/>
</dbReference>
<dbReference type="AlphaFoldDB" id="A0A8J2UJM7"/>
<keyword evidence="1" id="KW-1133">Transmembrane helix</keyword>
<organism evidence="2 3">
    <name type="scientific">Oxalicibacterium flavum</name>
    <dbReference type="NCBI Taxonomy" id="179467"/>
    <lineage>
        <taxon>Bacteria</taxon>
        <taxon>Pseudomonadati</taxon>
        <taxon>Pseudomonadota</taxon>
        <taxon>Betaproteobacteria</taxon>
        <taxon>Burkholderiales</taxon>
        <taxon>Oxalobacteraceae</taxon>
        <taxon>Oxalicibacterium</taxon>
    </lineage>
</organism>
<evidence type="ECO:0000313" key="3">
    <source>
        <dbReference type="Proteomes" id="UP000620266"/>
    </source>
</evidence>
<keyword evidence="1" id="KW-0812">Transmembrane</keyword>
<feature type="transmembrane region" description="Helical" evidence="1">
    <location>
        <begin position="28"/>
        <end position="53"/>
    </location>
</feature>